<proteinExistence type="inferred from homology"/>
<dbReference type="PANTHER" id="PTHR43212:SF3">
    <property type="entry name" value="QUERCETIN 2,3-DIOXYGENASE"/>
    <property type="match status" value="1"/>
</dbReference>
<feature type="domain" description="Pirin N-terminal" evidence="4">
    <location>
        <begin position="10"/>
        <end position="119"/>
    </location>
</feature>
<keyword evidence="7" id="KW-1185">Reference proteome</keyword>
<dbReference type="PIRSF" id="PIRSF006232">
    <property type="entry name" value="Pirin"/>
    <property type="match status" value="1"/>
</dbReference>
<sequence length="232" mass="25425">MFTLRKANDRGTTNIGWLDSRHSFSFGDYFDSAHHHFRTLRVINDDKVAGGGGFPSHPHRDMEILTYVLSGALAHRDSMGNGSTIRPGEWQKMSAGTGIVHSEFNASKTEPVHLLQIWIVPEKKGLTPGYAEKTYPESERLGKWRVAASRDGRHDSIVIHQDVTLSVAKVRPGDQLQYPFARGRGGWLHVATGAVTVNGQRLDAGDAMAVEGEPVLDVTGNAEGEVLLFDLA</sequence>
<keyword evidence="2" id="KW-0408">Iron</keyword>
<comment type="similarity">
    <text evidence="1 3">Belongs to the pirin family.</text>
</comment>
<dbReference type="InterPro" id="IPR003829">
    <property type="entry name" value="Pirin_N_dom"/>
</dbReference>
<dbReference type="RefSeq" id="WP_088256592.1">
    <property type="nucleotide sequence ID" value="NZ_NIDE01000009.1"/>
</dbReference>
<feature type="domain" description="Quercetin 2,3-dioxygenase C-terminal cupin" evidence="5">
    <location>
        <begin position="148"/>
        <end position="231"/>
    </location>
</feature>
<dbReference type="SUPFAM" id="SSF51182">
    <property type="entry name" value="RmlC-like cupins"/>
    <property type="match status" value="1"/>
</dbReference>
<evidence type="ECO:0000256" key="2">
    <source>
        <dbReference type="PIRSR" id="PIRSR006232-1"/>
    </source>
</evidence>
<feature type="binding site" evidence="2">
    <location>
        <position position="59"/>
    </location>
    <ligand>
        <name>Fe cation</name>
        <dbReference type="ChEBI" id="CHEBI:24875"/>
    </ligand>
</feature>
<evidence type="ECO:0000259" key="5">
    <source>
        <dbReference type="Pfam" id="PF17954"/>
    </source>
</evidence>
<dbReference type="InterPro" id="IPR011051">
    <property type="entry name" value="RmlC_Cupin_sf"/>
</dbReference>
<name>A0A225DJ47_9BACT</name>
<evidence type="ECO:0000313" key="7">
    <source>
        <dbReference type="Proteomes" id="UP000214646"/>
    </source>
</evidence>
<evidence type="ECO:0000259" key="4">
    <source>
        <dbReference type="Pfam" id="PF02678"/>
    </source>
</evidence>
<feature type="binding site" evidence="2">
    <location>
        <position position="101"/>
    </location>
    <ligand>
        <name>Fe cation</name>
        <dbReference type="ChEBI" id="CHEBI:24875"/>
    </ligand>
</feature>
<dbReference type="Pfam" id="PF02678">
    <property type="entry name" value="Pirin"/>
    <property type="match status" value="1"/>
</dbReference>
<dbReference type="Pfam" id="PF17954">
    <property type="entry name" value="Pirin_C_2"/>
    <property type="match status" value="1"/>
</dbReference>
<feature type="binding site" evidence="2">
    <location>
        <position position="57"/>
    </location>
    <ligand>
        <name>Fe cation</name>
        <dbReference type="ChEBI" id="CHEBI:24875"/>
    </ligand>
</feature>
<keyword evidence="2" id="KW-0479">Metal-binding</keyword>
<dbReference type="InterPro" id="IPR014710">
    <property type="entry name" value="RmlC-like_jellyroll"/>
</dbReference>
<comment type="cofactor">
    <cofactor evidence="2">
        <name>Fe cation</name>
        <dbReference type="ChEBI" id="CHEBI:24875"/>
    </cofactor>
    <text evidence="2">Binds 1 Fe cation per subunit.</text>
</comment>
<feature type="binding site" evidence="2">
    <location>
        <position position="103"/>
    </location>
    <ligand>
        <name>Fe cation</name>
        <dbReference type="ChEBI" id="CHEBI:24875"/>
    </ligand>
</feature>
<dbReference type="Gene3D" id="2.60.120.10">
    <property type="entry name" value="Jelly Rolls"/>
    <property type="match status" value="2"/>
</dbReference>
<comment type="caution">
    <text evidence="6">The sequence shown here is derived from an EMBL/GenBank/DDBJ whole genome shotgun (WGS) entry which is preliminary data.</text>
</comment>
<gene>
    <name evidence="6" type="ORF">FRUB_05614</name>
</gene>
<dbReference type="EMBL" id="NIDE01000009">
    <property type="protein sequence ID" value="OWK39724.1"/>
    <property type="molecule type" value="Genomic_DNA"/>
</dbReference>
<dbReference type="InterPro" id="IPR012093">
    <property type="entry name" value="Pirin"/>
</dbReference>
<accession>A0A225DJ47</accession>
<dbReference type="GO" id="GO:0046872">
    <property type="term" value="F:metal ion binding"/>
    <property type="evidence" value="ECO:0007669"/>
    <property type="project" value="UniProtKB-KW"/>
</dbReference>
<dbReference type="Proteomes" id="UP000214646">
    <property type="component" value="Unassembled WGS sequence"/>
</dbReference>
<dbReference type="PANTHER" id="PTHR43212">
    <property type="entry name" value="QUERCETIN 2,3-DIOXYGENASE"/>
    <property type="match status" value="1"/>
</dbReference>
<reference evidence="7" key="1">
    <citation type="submission" date="2017-06" db="EMBL/GenBank/DDBJ databases">
        <title>Genome analysis of Fimbriiglobus ruber SP5, the first member of the order Planctomycetales with confirmed chitinolytic capability.</title>
        <authorList>
            <person name="Ravin N.V."/>
            <person name="Rakitin A.L."/>
            <person name="Ivanova A.A."/>
            <person name="Beletsky A.V."/>
            <person name="Kulichevskaya I.S."/>
            <person name="Mardanov A.V."/>
            <person name="Dedysh S.N."/>
        </authorList>
    </citation>
    <scope>NUCLEOTIDE SEQUENCE [LARGE SCALE GENOMIC DNA]</scope>
    <source>
        <strain evidence="7">SP5</strain>
    </source>
</reference>
<dbReference type="CDD" id="cd02910">
    <property type="entry name" value="cupin_Yhhw_N"/>
    <property type="match status" value="1"/>
</dbReference>
<dbReference type="InterPro" id="IPR041602">
    <property type="entry name" value="Quercetinase_C"/>
</dbReference>
<organism evidence="6 7">
    <name type="scientific">Fimbriiglobus ruber</name>
    <dbReference type="NCBI Taxonomy" id="1908690"/>
    <lineage>
        <taxon>Bacteria</taxon>
        <taxon>Pseudomonadati</taxon>
        <taxon>Planctomycetota</taxon>
        <taxon>Planctomycetia</taxon>
        <taxon>Gemmatales</taxon>
        <taxon>Gemmataceae</taxon>
        <taxon>Fimbriiglobus</taxon>
    </lineage>
</organism>
<protein>
    <submittedName>
        <fullName evidence="6">Pirin</fullName>
    </submittedName>
</protein>
<dbReference type="OrthoDB" id="321327at2"/>
<evidence type="ECO:0000256" key="1">
    <source>
        <dbReference type="ARBA" id="ARBA00008416"/>
    </source>
</evidence>
<evidence type="ECO:0000313" key="6">
    <source>
        <dbReference type="EMBL" id="OWK39724.1"/>
    </source>
</evidence>
<evidence type="ECO:0000256" key="3">
    <source>
        <dbReference type="RuleBase" id="RU003457"/>
    </source>
</evidence>
<dbReference type="AlphaFoldDB" id="A0A225DJ47"/>